<protein>
    <submittedName>
        <fullName evidence="1">Uncharacterized protein</fullName>
    </submittedName>
</protein>
<accession>A0AAN6S021</accession>
<comment type="caution">
    <text evidence="1">The sequence shown here is derived from an EMBL/GenBank/DDBJ whole genome shotgun (WGS) entry which is preliminary data.</text>
</comment>
<proteinExistence type="predicted"/>
<gene>
    <name evidence="1" type="ORF">QBC46DRAFT_346542</name>
</gene>
<name>A0AAN6S021_9PEZI</name>
<dbReference type="EMBL" id="MU853920">
    <property type="protein sequence ID" value="KAK3935525.1"/>
    <property type="molecule type" value="Genomic_DNA"/>
</dbReference>
<dbReference type="Proteomes" id="UP001303473">
    <property type="component" value="Unassembled WGS sequence"/>
</dbReference>
<reference evidence="2" key="1">
    <citation type="journal article" date="2023" name="Mol. Phylogenet. Evol.">
        <title>Genome-scale phylogeny and comparative genomics of the fungal order Sordariales.</title>
        <authorList>
            <person name="Hensen N."/>
            <person name="Bonometti L."/>
            <person name="Westerberg I."/>
            <person name="Brannstrom I.O."/>
            <person name="Guillou S."/>
            <person name="Cros-Aarteil S."/>
            <person name="Calhoun S."/>
            <person name="Haridas S."/>
            <person name="Kuo A."/>
            <person name="Mondo S."/>
            <person name="Pangilinan J."/>
            <person name="Riley R."/>
            <person name="LaButti K."/>
            <person name="Andreopoulos B."/>
            <person name="Lipzen A."/>
            <person name="Chen C."/>
            <person name="Yan M."/>
            <person name="Daum C."/>
            <person name="Ng V."/>
            <person name="Clum A."/>
            <person name="Steindorff A."/>
            <person name="Ohm R.A."/>
            <person name="Martin F."/>
            <person name="Silar P."/>
            <person name="Natvig D.O."/>
            <person name="Lalanne C."/>
            <person name="Gautier V."/>
            <person name="Ament-Velasquez S.L."/>
            <person name="Kruys A."/>
            <person name="Hutchinson M.I."/>
            <person name="Powell A.J."/>
            <person name="Barry K."/>
            <person name="Miller A.N."/>
            <person name="Grigoriev I.V."/>
            <person name="Debuchy R."/>
            <person name="Gladieux P."/>
            <person name="Hiltunen Thoren M."/>
            <person name="Johannesson H."/>
        </authorList>
    </citation>
    <scope>NUCLEOTIDE SEQUENCE [LARGE SCALE GENOMIC DNA]</scope>
    <source>
        <strain evidence="2">CBS 340.73</strain>
    </source>
</reference>
<evidence type="ECO:0000313" key="2">
    <source>
        <dbReference type="Proteomes" id="UP001303473"/>
    </source>
</evidence>
<dbReference type="AlphaFoldDB" id="A0AAN6S021"/>
<evidence type="ECO:0000313" key="1">
    <source>
        <dbReference type="EMBL" id="KAK3935525.1"/>
    </source>
</evidence>
<keyword evidence="2" id="KW-1185">Reference proteome</keyword>
<organism evidence="1 2">
    <name type="scientific">Diplogelasinospora grovesii</name>
    <dbReference type="NCBI Taxonomy" id="303347"/>
    <lineage>
        <taxon>Eukaryota</taxon>
        <taxon>Fungi</taxon>
        <taxon>Dikarya</taxon>
        <taxon>Ascomycota</taxon>
        <taxon>Pezizomycotina</taxon>
        <taxon>Sordariomycetes</taxon>
        <taxon>Sordariomycetidae</taxon>
        <taxon>Sordariales</taxon>
        <taxon>Diplogelasinosporaceae</taxon>
        <taxon>Diplogelasinospora</taxon>
    </lineage>
</organism>
<sequence length="60" mass="6576">MSELIVPDYETAYALEISMAVLKTFASLGPGEQFSTGVSHLSSCTTIYIISRMGVYATHW</sequence>